<dbReference type="AlphaFoldDB" id="A0A091BWK8"/>
<dbReference type="Proteomes" id="UP000029381">
    <property type="component" value="Unassembled WGS sequence"/>
</dbReference>
<comment type="caution">
    <text evidence="1">The sequence shown here is derived from an EMBL/GenBank/DDBJ whole genome shotgun (WGS) entry which is preliminary data.</text>
</comment>
<reference evidence="1 2" key="1">
    <citation type="submission" date="2014-08" db="EMBL/GenBank/DDBJ databases">
        <title>Genome sequence of Tetragenococcus muriaticus.</title>
        <authorList>
            <person name="Chuea-nongthon C."/>
            <person name="Rodtong S."/>
            <person name="Yongsawatdigul J."/>
            <person name="Steele J.L."/>
            <person name="Liu X.-y."/>
            <person name="Speers J."/>
            <person name="Glasner J.D."/>
            <person name="Neeno-Eckwall E.C."/>
        </authorList>
    </citation>
    <scope>NUCLEOTIDE SEQUENCE [LARGE SCALE GENOMIC DNA]</scope>
    <source>
        <strain evidence="1 2">3MR10-3</strain>
    </source>
</reference>
<dbReference type="EMBL" id="JPVT01000183">
    <property type="protein sequence ID" value="KFN90001.1"/>
    <property type="molecule type" value="Genomic_DNA"/>
</dbReference>
<evidence type="ECO:0000313" key="1">
    <source>
        <dbReference type="EMBL" id="KFN90001.1"/>
    </source>
</evidence>
<proteinExistence type="predicted"/>
<accession>A0A091BWK8</accession>
<dbReference type="PATRIC" id="fig|1302648.3.peg.1696"/>
<evidence type="ECO:0000313" key="2">
    <source>
        <dbReference type="Proteomes" id="UP000029381"/>
    </source>
</evidence>
<name>A0A091BWK8_9ENTE</name>
<keyword evidence="2" id="KW-1185">Reference proteome</keyword>
<protein>
    <submittedName>
        <fullName evidence="1">Uncharacterized protein</fullName>
    </submittedName>
</protein>
<organism evidence="1 2">
    <name type="scientific">Tetragenococcus muriaticus 3MR10-3</name>
    <dbReference type="NCBI Taxonomy" id="1302648"/>
    <lineage>
        <taxon>Bacteria</taxon>
        <taxon>Bacillati</taxon>
        <taxon>Bacillota</taxon>
        <taxon>Bacilli</taxon>
        <taxon>Lactobacillales</taxon>
        <taxon>Enterococcaceae</taxon>
        <taxon>Tetragenococcus</taxon>
    </lineage>
</organism>
<dbReference type="RefSeq" id="WP_051176622.1">
    <property type="nucleotide sequence ID" value="NZ_JPVT01000183.1"/>
</dbReference>
<sequence>MKKKQLAKLQQQFQSSFNSAQMKVFRTMERKIDERYGFKVEVFIQSEYPDELTIRRLALDKDAIDKETHLPLDENFADVIKRIQKGEKGLKEIFSDNLVQEVVDLWSSAE</sequence>
<gene>
    <name evidence="1" type="ORF">TMU3MR103_1734</name>
</gene>